<name>A0AAN7HNH5_9PEZI</name>
<accession>A0AAN7HNH5</accession>
<evidence type="ECO:0000313" key="3">
    <source>
        <dbReference type="Proteomes" id="UP001303647"/>
    </source>
</evidence>
<reference evidence="2" key="2">
    <citation type="submission" date="2023-05" db="EMBL/GenBank/DDBJ databases">
        <authorList>
            <consortium name="Lawrence Berkeley National Laboratory"/>
            <person name="Steindorff A."/>
            <person name="Hensen N."/>
            <person name="Bonometti L."/>
            <person name="Westerberg I."/>
            <person name="Brannstrom I.O."/>
            <person name="Guillou S."/>
            <person name="Cros-Aarteil S."/>
            <person name="Calhoun S."/>
            <person name="Haridas S."/>
            <person name="Kuo A."/>
            <person name="Mondo S."/>
            <person name="Pangilinan J."/>
            <person name="Riley R."/>
            <person name="Labutti K."/>
            <person name="Andreopoulos B."/>
            <person name="Lipzen A."/>
            <person name="Chen C."/>
            <person name="Yanf M."/>
            <person name="Daum C."/>
            <person name="Ng V."/>
            <person name="Clum A."/>
            <person name="Ohm R."/>
            <person name="Martin F."/>
            <person name="Silar P."/>
            <person name="Natvig D."/>
            <person name="Lalanne C."/>
            <person name="Gautier V."/>
            <person name="Ament-Velasquez S.L."/>
            <person name="Kruys A."/>
            <person name="Hutchinson M.I."/>
            <person name="Powell A.J."/>
            <person name="Barry K."/>
            <person name="Miller A.N."/>
            <person name="Grigoriev I.V."/>
            <person name="Debuchy R."/>
            <person name="Gladieux P."/>
            <person name="Thoren M.H."/>
            <person name="Johannesson H."/>
        </authorList>
    </citation>
    <scope>NUCLEOTIDE SEQUENCE</scope>
    <source>
        <strain evidence="2">CBS 359.72</strain>
    </source>
</reference>
<evidence type="ECO:0000313" key="2">
    <source>
        <dbReference type="EMBL" id="KAK4246079.1"/>
    </source>
</evidence>
<dbReference type="AlphaFoldDB" id="A0AAN7HNH5"/>
<feature type="compositionally biased region" description="Basic and acidic residues" evidence="1">
    <location>
        <begin position="59"/>
        <end position="79"/>
    </location>
</feature>
<gene>
    <name evidence="2" type="ORF">C7999DRAFT_15783</name>
</gene>
<organism evidence="2 3">
    <name type="scientific">Corynascus novoguineensis</name>
    <dbReference type="NCBI Taxonomy" id="1126955"/>
    <lineage>
        <taxon>Eukaryota</taxon>
        <taxon>Fungi</taxon>
        <taxon>Dikarya</taxon>
        <taxon>Ascomycota</taxon>
        <taxon>Pezizomycotina</taxon>
        <taxon>Sordariomycetes</taxon>
        <taxon>Sordariomycetidae</taxon>
        <taxon>Sordariales</taxon>
        <taxon>Chaetomiaceae</taxon>
        <taxon>Corynascus</taxon>
    </lineage>
</organism>
<sequence>MGSLVSKPALLHKLPSSWAVRELTAWCEARPPAATLDLASAYDELRLLDNLVNSLVSRENGKKRAEEPGTAETREKDDSSNPSSEAIVHAAAYEDRLNQLRSRTLELSRGRLRPLKITDLPPEILGIVFEEFLDAQITSLGECSGLVNWNYIVPEWDSDETNPDMAAGVRGVAISLAYWPEEYAGNLRRYMELRQYRLAGDYRSHGTNSDKHTPDPNQGLHQLKKEWSEYVLRVEVGGDQTPRSKEQEILARGFADFRRMHEEYQQLLQDRAFTIKLASAIARMRNARSLIFFGEWRMVSLSRFGPDFRWAHDNDAGMLSRYMANPIMSRDCEFETACAELQVFSFRIPPWGSFFTRHHTFAAAGKPHIDSFFGKILSRCGPHLRVFDLDCYRLLIDTPDISLENRFFHADYIITTLGKLPRIRVLNLVDMDLQKDTLEALCSGLGEDIMSIEIDRVRLHNGNWADTMDILREKTGASGARRSRHWNGKVAFWRLRGAEFDHPRDDEWSKSALEEETEKYVKGILEWNPLRIAAQELDKVNN</sequence>
<dbReference type="EMBL" id="MU857683">
    <property type="protein sequence ID" value="KAK4246079.1"/>
    <property type="molecule type" value="Genomic_DNA"/>
</dbReference>
<evidence type="ECO:0000256" key="1">
    <source>
        <dbReference type="SAM" id="MobiDB-lite"/>
    </source>
</evidence>
<reference evidence="2" key="1">
    <citation type="journal article" date="2023" name="Mol. Phylogenet. Evol.">
        <title>Genome-scale phylogeny and comparative genomics of the fungal order Sordariales.</title>
        <authorList>
            <person name="Hensen N."/>
            <person name="Bonometti L."/>
            <person name="Westerberg I."/>
            <person name="Brannstrom I.O."/>
            <person name="Guillou S."/>
            <person name="Cros-Aarteil S."/>
            <person name="Calhoun S."/>
            <person name="Haridas S."/>
            <person name="Kuo A."/>
            <person name="Mondo S."/>
            <person name="Pangilinan J."/>
            <person name="Riley R."/>
            <person name="LaButti K."/>
            <person name="Andreopoulos B."/>
            <person name="Lipzen A."/>
            <person name="Chen C."/>
            <person name="Yan M."/>
            <person name="Daum C."/>
            <person name="Ng V."/>
            <person name="Clum A."/>
            <person name="Steindorff A."/>
            <person name="Ohm R.A."/>
            <person name="Martin F."/>
            <person name="Silar P."/>
            <person name="Natvig D.O."/>
            <person name="Lalanne C."/>
            <person name="Gautier V."/>
            <person name="Ament-Velasquez S.L."/>
            <person name="Kruys A."/>
            <person name="Hutchinson M.I."/>
            <person name="Powell A.J."/>
            <person name="Barry K."/>
            <person name="Miller A.N."/>
            <person name="Grigoriev I.V."/>
            <person name="Debuchy R."/>
            <person name="Gladieux P."/>
            <person name="Hiltunen Thoren M."/>
            <person name="Johannesson H."/>
        </authorList>
    </citation>
    <scope>NUCLEOTIDE SEQUENCE</scope>
    <source>
        <strain evidence="2">CBS 359.72</strain>
    </source>
</reference>
<protein>
    <submittedName>
        <fullName evidence="2">Uncharacterized protein</fullName>
    </submittedName>
</protein>
<dbReference type="Proteomes" id="UP001303647">
    <property type="component" value="Unassembled WGS sequence"/>
</dbReference>
<comment type="caution">
    <text evidence="2">The sequence shown here is derived from an EMBL/GenBank/DDBJ whole genome shotgun (WGS) entry which is preliminary data.</text>
</comment>
<keyword evidence="3" id="KW-1185">Reference proteome</keyword>
<feature type="region of interest" description="Disordered" evidence="1">
    <location>
        <begin position="58"/>
        <end position="84"/>
    </location>
</feature>
<proteinExistence type="predicted"/>